<proteinExistence type="predicted"/>
<feature type="compositionally biased region" description="Polar residues" evidence="4">
    <location>
        <begin position="1161"/>
        <end position="1197"/>
    </location>
</feature>
<protein>
    <recommendedName>
        <fullName evidence="10">Spermatogenesis-associated protein 13</fullName>
    </recommendedName>
</protein>
<feature type="region of interest" description="Disordered" evidence="4">
    <location>
        <begin position="934"/>
        <end position="968"/>
    </location>
</feature>
<dbReference type="Gene3D" id="2.30.29.30">
    <property type="entry name" value="Pleckstrin-homology domain (PH domain)/Phosphotyrosine-binding domain (PTB)"/>
    <property type="match status" value="1"/>
</dbReference>
<evidence type="ECO:0000313" key="9">
    <source>
        <dbReference type="Proteomes" id="UP001652700"/>
    </source>
</evidence>
<feature type="compositionally biased region" description="Low complexity" evidence="4">
    <location>
        <begin position="110"/>
        <end position="119"/>
    </location>
</feature>
<feature type="compositionally biased region" description="Basic residues" evidence="4">
    <location>
        <begin position="2008"/>
        <end position="2026"/>
    </location>
</feature>
<feature type="compositionally biased region" description="Low complexity" evidence="4">
    <location>
        <begin position="1289"/>
        <end position="1299"/>
    </location>
</feature>
<dbReference type="PRINTS" id="PR00499">
    <property type="entry name" value="P67PHOX"/>
</dbReference>
<feature type="domain" description="PH" evidence="6">
    <location>
        <begin position="1881"/>
        <end position="1987"/>
    </location>
</feature>
<dbReference type="InterPro" id="IPR001331">
    <property type="entry name" value="GDS_CDC24_CS"/>
</dbReference>
<dbReference type="PROSITE" id="PS50010">
    <property type="entry name" value="DH_2"/>
    <property type="match status" value="1"/>
</dbReference>
<feature type="compositionally biased region" description="Low complexity" evidence="4">
    <location>
        <begin position="142"/>
        <end position="151"/>
    </location>
</feature>
<feature type="region of interest" description="Disordered" evidence="4">
    <location>
        <begin position="1457"/>
        <end position="1506"/>
    </location>
</feature>
<feature type="region of interest" description="Disordered" evidence="4">
    <location>
        <begin position="95"/>
        <end position="234"/>
    </location>
</feature>
<feature type="compositionally biased region" description="Low complexity" evidence="4">
    <location>
        <begin position="202"/>
        <end position="215"/>
    </location>
</feature>
<dbReference type="CDD" id="cd00160">
    <property type="entry name" value="RhoGEF"/>
    <property type="match status" value="1"/>
</dbReference>
<dbReference type="RefSeq" id="XP_050499337.1">
    <property type="nucleotide sequence ID" value="XM_050643380.1"/>
</dbReference>
<evidence type="ECO:0000259" key="7">
    <source>
        <dbReference type="PROSITE" id="PS50010"/>
    </source>
</evidence>
<dbReference type="PROSITE" id="PS00741">
    <property type="entry name" value="DH_1"/>
    <property type="match status" value="1"/>
</dbReference>
<dbReference type="CDD" id="cd11828">
    <property type="entry name" value="SH3_ARHGEF9_like"/>
    <property type="match status" value="1"/>
</dbReference>
<dbReference type="Proteomes" id="UP001652700">
    <property type="component" value="Unplaced"/>
</dbReference>
<dbReference type="EnsemblMetazoa" id="XM_050643380.1">
    <property type="protein sequence ID" value="XP_050499337.1"/>
    <property type="gene ID" value="LOC126879961"/>
</dbReference>
<dbReference type="PROSITE" id="PS50003">
    <property type="entry name" value="PH_DOMAIN"/>
    <property type="match status" value="1"/>
</dbReference>
<feature type="compositionally biased region" description="Low complexity" evidence="4">
    <location>
        <begin position="581"/>
        <end position="597"/>
    </location>
</feature>
<feature type="compositionally biased region" description="Polar residues" evidence="4">
    <location>
        <begin position="159"/>
        <end position="175"/>
    </location>
</feature>
<feature type="compositionally biased region" description="Polar residues" evidence="4">
    <location>
        <begin position="1206"/>
        <end position="1217"/>
    </location>
</feature>
<feature type="compositionally biased region" description="Polar residues" evidence="4">
    <location>
        <begin position="1317"/>
        <end position="1327"/>
    </location>
</feature>
<evidence type="ECO:0000313" key="8">
    <source>
        <dbReference type="EnsemblMetazoa" id="XP_050499337.1"/>
    </source>
</evidence>
<keyword evidence="9" id="KW-1185">Reference proteome</keyword>
<feature type="compositionally biased region" description="Basic and acidic residues" evidence="4">
    <location>
        <begin position="1"/>
        <end position="20"/>
    </location>
</feature>
<evidence type="ECO:0000256" key="1">
    <source>
        <dbReference type="ARBA" id="ARBA00022443"/>
    </source>
</evidence>
<feature type="compositionally biased region" description="Polar residues" evidence="4">
    <location>
        <begin position="727"/>
        <end position="751"/>
    </location>
</feature>
<feature type="compositionally biased region" description="Polar residues" evidence="4">
    <location>
        <begin position="771"/>
        <end position="785"/>
    </location>
</feature>
<feature type="compositionally biased region" description="Basic residues" evidence="4">
    <location>
        <begin position="1396"/>
        <end position="1407"/>
    </location>
</feature>
<dbReference type="InterPro" id="IPR055251">
    <property type="entry name" value="SOS1_NGEF_PH"/>
</dbReference>
<feature type="compositionally biased region" description="Polar residues" evidence="4">
    <location>
        <begin position="1043"/>
        <end position="1058"/>
    </location>
</feature>
<dbReference type="InterPro" id="IPR035899">
    <property type="entry name" value="DBL_dom_sf"/>
</dbReference>
<dbReference type="Pfam" id="PF07653">
    <property type="entry name" value="SH3_2"/>
    <property type="match status" value="1"/>
</dbReference>
<feature type="region of interest" description="Disordered" evidence="4">
    <location>
        <begin position="315"/>
        <end position="372"/>
    </location>
</feature>
<dbReference type="PROSITE" id="PS50002">
    <property type="entry name" value="SH3"/>
    <property type="match status" value="1"/>
</dbReference>
<dbReference type="Pfam" id="PF22697">
    <property type="entry name" value="SOS1_NGEF_PH"/>
    <property type="match status" value="1"/>
</dbReference>
<feature type="compositionally biased region" description="Polar residues" evidence="4">
    <location>
        <begin position="934"/>
        <end position="952"/>
    </location>
</feature>
<dbReference type="CDD" id="cd01224">
    <property type="entry name" value="PH_Collybistin_ASEF"/>
    <property type="match status" value="1"/>
</dbReference>
<evidence type="ECO:0000259" key="5">
    <source>
        <dbReference type="PROSITE" id="PS50002"/>
    </source>
</evidence>
<feature type="compositionally biased region" description="Pro residues" evidence="4">
    <location>
        <begin position="421"/>
        <end position="435"/>
    </location>
</feature>
<feature type="compositionally biased region" description="Polar residues" evidence="4">
    <location>
        <begin position="1460"/>
        <end position="1473"/>
    </location>
</feature>
<feature type="compositionally biased region" description="Basic and acidic residues" evidence="4">
    <location>
        <begin position="957"/>
        <end position="968"/>
    </location>
</feature>
<feature type="compositionally biased region" description="Basic residues" evidence="4">
    <location>
        <begin position="1226"/>
        <end position="1242"/>
    </location>
</feature>
<feature type="region of interest" description="Disordered" evidence="4">
    <location>
        <begin position="392"/>
        <end position="788"/>
    </location>
</feature>
<evidence type="ECO:0008006" key="10">
    <source>
        <dbReference type="Google" id="ProtNLM"/>
    </source>
</evidence>
<evidence type="ECO:0000259" key="6">
    <source>
        <dbReference type="PROSITE" id="PS50003"/>
    </source>
</evidence>
<dbReference type="GeneID" id="126879961"/>
<feature type="region of interest" description="Disordered" evidence="4">
    <location>
        <begin position="2008"/>
        <end position="2034"/>
    </location>
</feature>
<dbReference type="PANTHER" id="PTHR45834">
    <property type="entry name" value="RHO GUANINE NUCLEOTIDE EXCHANGE FACTOR 9-RELATED"/>
    <property type="match status" value="1"/>
</dbReference>
<accession>A0ABM5JN19</accession>
<dbReference type="PANTHER" id="PTHR45834:SF3">
    <property type="entry name" value="RHO GUANINE NUCLEOTIDE EXCHANGE FACTOR 3, ISOFORM L"/>
    <property type="match status" value="1"/>
</dbReference>
<dbReference type="Gene3D" id="1.20.900.10">
    <property type="entry name" value="Dbl homology (DH) domain"/>
    <property type="match status" value="1"/>
</dbReference>
<dbReference type="SMART" id="SM00325">
    <property type="entry name" value="RhoGEF"/>
    <property type="match status" value="1"/>
</dbReference>
<dbReference type="InterPro" id="IPR011993">
    <property type="entry name" value="PH-like_dom_sf"/>
</dbReference>
<reference evidence="8" key="1">
    <citation type="submission" date="2025-05" db="UniProtKB">
        <authorList>
            <consortium name="EnsemblMetazoa"/>
        </authorList>
    </citation>
    <scope>IDENTIFICATION</scope>
</reference>
<dbReference type="SMART" id="SM00233">
    <property type="entry name" value="PH"/>
    <property type="match status" value="1"/>
</dbReference>
<dbReference type="Gene3D" id="2.30.30.40">
    <property type="entry name" value="SH3 Domains"/>
    <property type="match status" value="1"/>
</dbReference>
<evidence type="ECO:0000256" key="2">
    <source>
        <dbReference type="ARBA" id="ARBA00022658"/>
    </source>
</evidence>
<feature type="region of interest" description="Disordered" evidence="4">
    <location>
        <begin position="1"/>
        <end position="44"/>
    </location>
</feature>
<feature type="compositionally biased region" description="Basic and acidic residues" evidence="4">
    <location>
        <begin position="1060"/>
        <end position="1075"/>
    </location>
</feature>
<dbReference type="Pfam" id="PF00621">
    <property type="entry name" value="RhoGEF"/>
    <property type="match status" value="1"/>
</dbReference>
<evidence type="ECO:0000256" key="3">
    <source>
        <dbReference type="PROSITE-ProRule" id="PRU00192"/>
    </source>
</evidence>
<feature type="compositionally biased region" description="Polar residues" evidence="4">
    <location>
        <begin position="499"/>
        <end position="544"/>
    </location>
</feature>
<feature type="compositionally biased region" description="Polar residues" evidence="4">
    <location>
        <begin position="121"/>
        <end position="136"/>
    </location>
</feature>
<feature type="compositionally biased region" description="Polar residues" evidence="4">
    <location>
        <begin position="1016"/>
        <end position="1031"/>
    </location>
</feature>
<feature type="compositionally biased region" description="Low complexity" evidence="4">
    <location>
        <begin position="704"/>
        <end position="722"/>
    </location>
</feature>
<feature type="compositionally biased region" description="Basic and acidic residues" evidence="4">
    <location>
        <begin position="644"/>
        <end position="671"/>
    </location>
</feature>
<keyword evidence="1 3" id="KW-0728">SH3 domain</keyword>
<feature type="compositionally biased region" description="Basic and acidic residues" evidence="4">
    <location>
        <begin position="988"/>
        <end position="1015"/>
    </location>
</feature>
<feature type="domain" description="SH3" evidence="5">
    <location>
        <begin position="1571"/>
        <end position="1630"/>
    </location>
</feature>
<dbReference type="InterPro" id="IPR036028">
    <property type="entry name" value="SH3-like_dom_sf"/>
</dbReference>
<feature type="region of interest" description="Disordered" evidence="4">
    <location>
        <begin position="981"/>
        <end position="1412"/>
    </location>
</feature>
<dbReference type="InterPro" id="IPR001849">
    <property type="entry name" value="PH_domain"/>
</dbReference>
<dbReference type="SUPFAM" id="SSF48065">
    <property type="entry name" value="DBL homology domain (DH-domain)"/>
    <property type="match status" value="1"/>
</dbReference>
<keyword evidence="2" id="KW-0344">Guanine-nucleotide releasing factor</keyword>
<feature type="compositionally biased region" description="Polar residues" evidence="4">
    <location>
        <begin position="1091"/>
        <end position="1117"/>
    </location>
</feature>
<feature type="domain" description="DH" evidence="7">
    <location>
        <begin position="1666"/>
        <end position="1850"/>
    </location>
</feature>
<dbReference type="InterPro" id="IPR000219">
    <property type="entry name" value="DH_dom"/>
</dbReference>
<feature type="compositionally biased region" description="Polar residues" evidence="4">
    <location>
        <begin position="459"/>
        <end position="480"/>
    </location>
</feature>
<dbReference type="SMART" id="SM00326">
    <property type="entry name" value="SH3"/>
    <property type="match status" value="1"/>
</dbReference>
<sequence>MSRDEMQLRDRLLMLSDPHKPFNVKRKPTLTKQPSSKSGPKLSVQDFVRMDPGYTPDIEHLVFPMRKRNPQQVAPINPAPSRTRSRLAEMFALSRHLQQKSSTDKDSKRSSVVSRSVDSILDSTSPLRNSRAVTSETARRWVSSVEESVSSAPMESHKSAATASHPSSRQNSTRVSPAAEQDNRGPNVSILHLRSATEPWETTTTSTFSSSTTHTAKSYFSRGPASSLPPLTKHQSLVGPSGAYKWQNSPSFHTTAEVNSPEMFVGLAKRELSPVRWHDREVDGVYLNKSGWVQVEQRSLDESKRLSTADLTKIPPKRAPGKLTDYHFNSEPGSERPSVLSFQSTEYIRKSASPSPPLESPSITPIISPPPAFQDKVEKGLIKRSRTFFGKTPFLPRSNAIEDSDASPPSTPQWKKTGKIPPSPLWNPSGKPIPSPQWKLDKMGKSTPSSLRNTRDKSPSSPKWKSTDNGPPSPLWNSRKSPPPSPLWAGRKKSPPSPLWSQNRKSPPSPLWNTSGKSPPSPQWKISPQSTQSLKPASVSTSVSPVIEKPPRNMNRMPQTKSLEDTTTGRRSLFLQHYKGSSSSSSSSMGFRSLDSSFNRPGNIMPRLSENTDSSIDHYQDADEEDNNSSSINISMLPITRTTSTREREKLATTREKAVSLQNREREREKSTANQVRSDRISPSGRTNRLIHHRSQLKRSPAGSDKTVNSSSSSSDEFVSKSPPGPSAQQAARRTVTGRTAYQPPRNTVQDDATGRVRRSRSLQLPEKKPQTFSRDVQTVQSRISPQHPEPHRTIVKIINAGERPKKHTQNQAQSLPHSLEGEEISEDMLREAEVVTGFVYGNRSRAAAQALINHRFNSTSFSKEEKSKASKPVINNGVTVYYVGNSKKDSQKVLVRGATSPILSSFESRSEYKDMCSIDTCSFWPHCSHRDTSNVIRPSHSYPTHQRSLDSSRAPPLERKTQDQHKRRLALEMERRKQQQSCIVANELHERNIASERRTSPNKATKRDQTDSRKTSPINPKSRTPTFGTVSGSSSGSDAWITASTSFRNSVKSSGTSLPRDETSDDGTKVRETIVTRPGSAPSDERDNNTLEMQQRSMSLPKSFLSASYQPSSGTLPWQRHGAESTGSSPGLPRKVPTPELSHTAPVTPLHESHRRRSPVGSTPSRRPKATSTPQLLEGSSSDNKNWAENINQSKCHPTGIEVKTSGTRRQLSASGRESESVIQKFRKTFSLHFHHQRKSPKSAGEKEDGGDPVVSPPPPSVADLPMCDAPEEESMPPHVPPPSATCPIDAPPSAATSPTPPRIPTLEDDVADGSSGEQQGTAASNSEHKYKFGGLVWRNSKEKKKLTKAARNAKCNSGDSGIQIEIVTSGGGAGDSSESHDTDPPEDTDSPPVTRRRPPASKRSSRPYSELLNQVLIDKFTADLKQRAHDKHQQVRRTRSDLGGRRILNWDRSFGRMFSSTGPPGLQSRSQSPRKKPPDTPPDGVVMRGRGPLGRRGTLRRSLSQPLDIDKLSPLMRAKSGGIKLSGFHMASDYDRQGTSDDEMMSDSESSLASLVERKKSLDMAIDEEMVILAEAVFDHVAIESEELAFRAGDVIEVLETANRDWWWGSTKGKSGWFPAQFVRLRVSQEDTVEDCLAAMASGERMPSQIRRRTSISLLSNDQVRTSVVRELVHTERDFVKVLQDVVEGYIAECQKRTDMFTKEHLDAIFMNLEDILTFQLGFLKDLEACIEWEAPYKSCVGSCFLKHRSGFKMYSDYCNSHPMATATLQELYQFQNYSKFFEACRLMRGLIEIPLDGYLLTPIQRICKYPLQLAELLKYTKADHADYEDIKEALEAMRGVAMLINERKRRMESLEKLAAWQQRVEGWEGEDLIEVSSQLIHQGEVVKVTTGMWTNNITLFLFDHQIVYCKKDILKRSIYVYKGRFCLDTSEVIDVPDGKDAHLGVTVRHAIKLYSLVRDKWLLFCCRSSNDKQRWLRMFAEERRLVAQDKDDGLDFPPSTRHLARISARSKRRPPRKPRTGKNFKHDSGYMGSTLQLNSTSNNSLGRKVGTWFTFSNKKTRHQHSADVS</sequence>
<organism evidence="8 9">
    <name type="scientific">Diabrotica virgifera virgifera</name>
    <name type="common">western corn rootworm</name>
    <dbReference type="NCBI Taxonomy" id="50390"/>
    <lineage>
        <taxon>Eukaryota</taxon>
        <taxon>Metazoa</taxon>
        <taxon>Ecdysozoa</taxon>
        <taxon>Arthropoda</taxon>
        <taxon>Hexapoda</taxon>
        <taxon>Insecta</taxon>
        <taxon>Pterygota</taxon>
        <taxon>Neoptera</taxon>
        <taxon>Endopterygota</taxon>
        <taxon>Coleoptera</taxon>
        <taxon>Polyphaga</taxon>
        <taxon>Cucujiformia</taxon>
        <taxon>Chrysomeloidea</taxon>
        <taxon>Chrysomelidae</taxon>
        <taxon>Galerucinae</taxon>
        <taxon>Diabroticina</taxon>
        <taxon>Diabroticites</taxon>
        <taxon>Diabrotica</taxon>
    </lineage>
</organism>
<dbReference type="SUPFAM" id="SSF50729">
    <property type="entry name" value="PH domain-like"/>
    <property type="match status" value="1"/>
</dbReference>
<dbReference type="InterPro" id="IPR053086">
    <property type="entry name" value="RhoGEF_domain"/>
</dbReference>
<evidence type="ECO:0000256" key="4">
    <source>
        <dbReference type="SAM" id="MobiDB-lite"/>
    </source>
</evidence>
<name>A0ABM5JN19_DIAVI</name>
<dbReference type="SUPFAM" id="SSF50044">
    <property type="entry name" value="SH3-domain"/>
    <property type="match status" value="1"/>
</dbReference>
<dbReference type="InterPro" id="IPR001452">
    <property type="entry name" value="SH3_domain"/>
</dbReference>